<dbReference type="SUPFAM" id="SSF53098">
    <property type="entry name" value="Ribonuclease H-like"/>
    <property type="match status" value="1"/>
</dbReference>
<dbReference type="GeneID" id="71763344"/>
<dbReference type="GO" id="GO:0006313">
    <property type="term" value="P:DNA transposition"/>
    <property type="evidence" value="ECO:0007669"/>
    <property type="project" value="InterPro"/>
</dbReference>
<dbReference type="InterPro" id="IPR002559">
    <property type="entry name" value="Transposase_11"/>
</dbReference>
<proteinExistence type="predicted"/>
<name>A0AAX3AT81_HALDO</name>
<organism evidence="2 3">
    <name type="scientific">Halococcus dombrowskii</name>
    <dbReference type="NCBI Taxonomy" id="179637"/>
    <lineage>
        <taxon>Archaea</taxon>
        <taxon>Methanobacteriati</taxon>
        <taxon>Methanobacteriota</taxon>
        <taxon>Stenosarchaea group</taxon>
        <taxon>Halobacteria</taxon>
        <taxon>Halobacteriales</taxon>
        <taxon>Halococcaceae</taxon>
        <taxon>Halococcus</taxon>
    </lineage>
</organism>
<dbReference type="KEGG" id="hdo:MUK72_15810"/>
<dbReference type="PANTHER" id="PTHR33258:SF1">
    <property type="entry name" value="TRANSPOSASE INSL FOR INSERTION SEQUENCE ELEMENT IS186A-RELATED"/>
    <property type="match status" value="1"/>
</dbReference>
<feature type="domain" description="Transposase IS4-like" evidence="1">
    <location>
        <begin position="56"/>
        <end position="157"/>
    </location>
</feature>
<dbReference type="InterPro" id="IPR012337">
    <property type="entry name" value="RNaseH-like_sf"/>
</dbReference>
<dbReference type="GO" id="GO:0004803">
    <property type="term" value="F:transposase activity"/>
    <property type="evidence" value="ECO:0007669"/>
    <property type="project" value="InterPro"/>
</dbReference>
<dbReference type="Proteomes" id="UP000830542">
    <property type="component" value="Plasmid unnamed1"/>
</dbReference>
<gene>
    <name evidence="2" type="ORF">MUK72_15810</name>
</gene>
<dbReference type="GO" id="GO:0003677">
    <property type="term" value="F:DNA binding"/>
    <property type="evidence" value="ECO:0007669"/>
    <property type="project" value="InterPro"/>
</dbReference>
<accession>A0AAX3AT81</accession>
<dbReference type="PANTHER" id="PTHR33258">
    <property type="entry name" value="TRANSPOSASE INSL FOR INSERTION SEQUENCE ELEMENT IS186A-RELATED"/>
    <property type="match status" value="1"/>
</dbReference>
<reference evidence="2" key="1">
    <citation type="submission" date="2022-04" db="EMBL/GenBank/DDBJ databases">
        <title>Sequencing and genomic assembly of Halococcus dombrowskii.</title>
        <authorList>
            <person name="Lim S.W."/>
            <person name="MacLea K.S."/>
        </authorList>
    </citation>
    <scope>NUCLEOTIDE SEQUENCE</scope>
    <source>
        <strain evidence="2">H4</strain>
        <plasmid evidence="2">unnamed1</plasmid>
    </source>
</reference>
<geneLocation type="plasmid" evidence="2 3">
    <name>unnamed1</name>
</geneLocation>
<keyword evidence="2" id="KW-0614">Plasmid</keyword>
<dbReference type="Pfam" id="PF01609">
    <property type="entry name" value="DDE_Tnp_1"/>
    <property type="match status" value="1"/>
</dbReference>
<sequence>MAGYRRAYEAATDHSVYPSSFYDRFTEELATLLRDLLNHPVEEVAVPHTLTPAFEQFRDVVAVDATIVRLCRFLSEFKATHENESGLTLYLVHNVTEQSVISDEITDETTHESTLFEMGSWLSGRLFLLDRGFFKFRRFALIDENDGFFVSRLKASSNPVVTEELQEWPG</sequence>
<evidence type="ECO:0000313" key="3">
    <source>
        <dbReference type="Proteomes" id="UP000830542"/>
    </source>
</evidence>
<dbReference type="AlphaFoldDB" id="A0AAX3AT81"/>
<keyword evidence="3" id="KW-1185">Reference proteome</keyword>
<dbReference type="EMBL" id="CP095006">
    <property type="protein sequence ID" value="UOO96895.1"/>
    <property type="molecule type" value="Genomic_DNA"/>
</dbReference>
<dbReference type="RefSeq" id="WP_244706040.1">
    <property type="nucleotide sequence ID" value="NZ_BAAADN010000021.1"/>
</dbReference>
<protein>
    <submittedName>
        <fullName evidence="2">Transposase</fullName>
    </submittedName>
</protein>
<evidence type="ECO:0000313" key="2">
    <source>
        <dbReference type="EMBL" id="UOO96895.1"/>
    </source>
</evidence>
<evidence type="ECO:0000259" key="1">
    <source>
        <dbReference type="Pfam" id="PF01609"/>
    </source>
</evidence>